<dbReference type="Proteomes" id="UP000814033">
    <property type="component" value="Unassembled WGS sequence"/>
</dbReference>
<organism evidence="1 2">
    <name type="scientific">Auriscalpium vulgare</name>
    <dbReference type="NCBI Taxonomy" id="40419"/>
    <lineage>
        <taxon>Eukaryota</taxon>
        <taxon>Fungi</taxon>
        <taxon>Dikarya</taxon>
        <taxon>Basidiomycota</taxon>
        <taxon>Agaricomycotina</taxon>
        <taxon>Agaricomycetes</taxon>
        <taxon>Russulales</taxon>
        <taxon>Auriscalpiaceae</taxon>
        <taxon>Auriscalpium</taxon>
    </lineage>
</organism>
<reference evidence="1" key="2">
    <citation type="journal article" date="2022" name="New Phytol.">
        <title>Evolutionary transition to the ectomycorrhizal habit in the genomes of a hyperdiverse lineage of mushroom-forming fungi.</title>
        <authorList>
            <person name="Looney B."/>
            <person name="Miyauchi S."/>
            <person name="Morin E."/>
            <person name="Drula E."/>
            <person name="Courty P.E."/>
            <person name="Kohler A."/>
            <person name="Kuo A."/>
            <person name="LaButti K."/>
            <person name="Pangilinan J."/>
            <person name="Lipzen A."/>
            <person name="Riley R."/>
            <person name="Andreopoulos W."/>
            <person name="He G."/>
            <person name="Johnson J."/>
            <person name="Nolan M."/>
            <person name="Tritt A."/>
            <person name="Barry K.W."/>
            <person name="Grigoriev I.V."/>
            <person name="Nagy L.G."/>
            <person name="Hibbett D."/>
            <person name="Henrissat B."/>
            <person name="Matheny P.B."/>
            <person name="Labbe J."/>
            <person name="Martin F.M."/>
        </authorList>
    </citation>
    <scope>NUCLEOTIDE SEQUENCE</scope>
    <source>
        <strain evidence="1">FP105234-sp</strain>
    </source>
</reference>
<sequence>MDLSKLTVPQLKALCKERGVSGYSKLGKAALLSKLQPSSDSAGTTENASLCAATLINSVSPLHTSELATTGDCPAGTPFTPLAQQRDALGVAVASRQDSETPGLDTHGPIPIAAPTMIVPARGGQPRALSLSCQVDSDVGSGISTKRALQVSKQTLPPTKKTKLAAPVVSISSVASALSASTALKTAILPSASVPAINSNTVSTNPALNCIRVDLPSSVAAYTQPRPPSGSAKRFKPLKVTKPISSTVLPPPTLPSKESLPVATVPCYLDFPEKPASLPLVPITYPPPLSQRRLVPRWAIILSGLSEVDRRQCILVSKMFRYAVYASAYEILSRKYAGRRFNTMQQQNAGRMQMLNLWPLLRQWEDEVCARRAAIDATFLGTVYRGDYPVSKRLWASPDHYRQLTIAMRFLATRVWFALSIGGTVKDRFAYLRDVVIDVQEVVKEEIWAITTLPGSSSSNLPLPGSHTVYVLDVTCEPIGYSLPDCTVDQASIPASNIPLRADWANYVSPQVDFPSKQRTMLDRMKWADHAEYLHGVSRHWLTRMSNKGEAGAVLVGIAKRYVMASVVGNSLSGRWMSTTEMAQDFAGLAQHTPRGGKDPGPQMGMYLPAHHHVESAHLTASGGQPLHPALAVIQTQTREYFILRDNGMQVGCEEEGVGEVWQRFLGCNGRGIAVEEGRWMAW</sequence>
<gene>
    <name evidence="1" type="ORF">FA95DRAFT_1564602</name>
</gene>
<accession>A0ACB8REP7</accession>
<evidence type="ECO:0000313" key="2">
    <source>
        <dbReference type="Proteomes" id="UP000814033"/>
    </source>
</evidence>
<evidence type="ECO:0000313" key="1">
    <source>
        <dbReference type="EMBL" id="KAI0042156.1"/>
    </source>
</evidence>
<keyword evidence="2" id="KW-1185">Reference proteome</keyword>
<dbReference type="EMBL" id="MU276081">
    <property type="protein sequence ID" value="KAI0042156.1"/>
    <property type="molecule type" value="Genomic_DNA"/>
</dbReference>
<protein>
    <submittedName>
        <fullName evidence="1">Uncharacterized protein</fullName>
    </submittedName>
</protein>
<proteinExistence type="predicted"/>
<reference evidence="1" key="1">
    <citation type="submission" date="2021-02" db="EMBL/GenBank/DDBJ databases">
        <authorList>
            <consortium name="DOE Joint Genome Institute"/>
            <person name="Ahrendt S."/>
            <person name="Looney B.P."/>
            <person name="Miyauchi S."/>
            <person name="Morin E."/>
            <person name="Drula E."/>
            <person name="Courty P.E."/>
            <person name="Chicoki N."/>
            <person name="Fauchery L."/>
            <person name="Kohler A."/>
            <person name="Kuo A."/>
            <person name="Labutti K."/>
            <person name="Pangilinan J."/>
            <person name="Lipzen A."/>
            <person name="Riley R."/>
            <person name="Andreopoulos W."/>
            <person name="He G."/>
            <person name="Johnson J."/>
            <person name="Barry K.W."/>
            <person name="Grigoriev I.V."/>
            <person name="Nagy L."/>
            <person name="Hibbett D."/>
            <person name="Henrissat B."/>
            <person name="Matheny P.B."/>
            <person name="Labbe J."/>
            <person name="Martin F."/>
        </authorList>
    </citation>
    <scope>NUCLEOTIDE SEQUENCE</scope>
    <source>
        <strain evidence="1">FP105234-sp</strain>
    </source>
</reference>
<name>A0ACB8REP7_9AGAM</name>
<comment type="caution">
    <text evidence="1">The sequence shown here is derived from an EMBL/GenBank/DDBJ whole genome shotgun (WGS) entry which is preliminary data.</text>
</comment>